<feature type="domain" description="Methionyl/Valyl/Leucyl/Isoleucyl-tRNA synthetase anticodon-binding" evidence="12">
    <location>
        <begin position="723"/>
        <end position="872"/>
    </location>
</feature>
<dbReference type="RefSeq" id="WP_008069464.1">
    <property type="nucleotide sequence ID" value="NZ_AQWK01000005.1"/>
</dbReference>
<feature type="binding site" evidence="10">
    <location>
        <position position="643"/>
    </location>
    <ligand>
        <name>ATP</name>
        <dbReference type="ChEBI" id="CHEBI:30616"/>
    </ligand>
</feature>
<dbReference type="FunFam" id="3.40.50.620:FF:000042">
    <property type="entry name" value="Isoleucine--tRNA ligase"/>
    <property type="match status" value="1"/>
</dbReference>
<dbReference type="CDD" id="cd07960">
    <property type="entry name" value="Anticodon_Ia_Ile_BEm"/>
    <property type="match status" value="1"/>
</dbReference>
<keyword evidence="10" id="KW-0479">Metal-binding</keyword>
<dbReference type="InterPro" id="IPR001412">
    <property type="entry name" value="aa-tRNA-synth_I_CS"/>
</dbReference>
<gene>
    <name evidence="10" type="primary">ileS</name>
    <name evidence="13" type="ORF">Y88_2189</name>
</gene>
<evidence type="ECO:0000313" key="14">
    <source>
        <dbReference type="Proteomes" id="UP000004728"/>
    </source>
</evidence>
<evidence type="ECO:0000256" key="1">
    <source>
        <dbReference type="ARBA" id="ARBA00006887"/>
    </source>
</evidence>
<dbReference type="InterPro" id="IPR002301">
    <property type="entry name" value="Ile-tRNA-ligase"/>
</dbReference>
<dbReference type="eggNOG" id="COG0060">
    <property type="taxonomic scope" value="Bacteria"/>
</dbReference>
<evidence type="ECO:0000256" key="8">
    <source>
        <dbReference type="ARBA" id="ARBA00025217"/>
    </source>
</evidence>
<dbReference type="Gene3D" id="3.90.740.10">
    <property type="entry name" value="Valyl/Leucyl/Isoleucyl-tRNA synthetase, editing domain"/>
    <property type="match status" value="1"/>
</dbReference>
<dbReference type="GO" id="GO:0000049">
    <property type="term" value="F:tRNA binding"/>
    <property type="evidence" value="ECO:0007669"/>
    <property type="project" value="InterPro"/>
</dbReference>
<dbReference type="EMBL" id="AEWJ01000023">
    <property type="protein sequence ID" value="EGD60315.1"/>
    <property type="molecule type" value="Genomic_DNA"/>
</dbReference>
<comment type="subunit">
    <text evidence="10">Monomer.</text>
</comment>
<dbReference type="GO" id="GO:0004822">
    <property type="term" value="F:isoleucine-tRNA ligase activity"/>
    <property type="evidence" value="ECO:0007669"/>
    <property type="project" value="UniProtKB-UniRule"/>
</dbReference>
<feature type="binding site" evidence="10">
    <location>
        <position position="930"/>
    </location>
    <ligand>
        <name>Zn(2+)</name>
        <dbReference type="ChEBI" id="CHEBI:29105"/>
    </ligand>
</feature>
<dbReference type="CDD" id="cd00818">
    <property type="entry name" value="IleRS_core"/>
    <property type="match status" value="1"/>
</dbReference>
<dbReference type="Gene3D" id="1.10.730.20">
    <property type="match status" value="1"/>
</dbReference>
<dbReference type="InterPro" id="IPR033708">
    <property type="entry name" value="Anticodon_Ile_BEm"/>
</dbReference>
<dbReference type="Pfam" id="PF00133">
    <property type="entry name" value="tRNA-synt_1"/>
    <property type="match status" value="1"/>
</dbReference>
<evidence type="ECO:0000259" key="11">
    <source>
        <dbReference type="Pfam" id="PF00133"/>
    </source>
</evidence>
<evidence type="ECO:0000256" key="9">
    <source>
        <dbReference type="ARBA" id="ARBA00048359"/>
    </source>
</evidence>
<keyword evidence="5 10" id="KW-0067">ATP-binding</keyword>
<evidence type="ECO:0000313" key="13">
    <source>
        <dbReference type="EMBL" id="EGD60315.1"/>
    </source>
</evidence>
<feature type="short sequence motif" description="'HIGH' region" evidence="10">
    <location>
        <begin position="61"/>
        <end position="71"/>
    </location>
</feature>
<dbReference type="InterPro" id="IPR002300">
    <property type="entry name" value="aa-tRNA-synth_Ia"/>
</dbReference>
<evidence type="ECO:0000256" key="10">
    <source>
        <dbReference type="HAMAP-Rule" id="MF_02002"/>
    </source>
</evidence>
<comment type="caution">
    <text evidence="13">The sequence shown here is derived from an EMBL/GenBank/DDBJ whole genome shotgun (WGS) entry which is preliminary data.</text>
</comment>
<evidence type="ECO:0000256" key="6">
    <source>
        <dbReference type="ARBA" id="ARBA00022917"/>
    </source>
</evidence>
<dbReference type="PANTHER" id="PTHR42765">
    <property type="entry name" value="SOLEUCYL-TRNA SYNTHETASE"/>
    <property type="match status" value="1"/>
</dbReference>
<protein>
    <recommendedName>
        <fullName evidence="10">Isoleucine--tRNA ligase</fullName>
        <ecNumber evidence="10">6.1.1.5</ecNumber>
    </recommendedName>
    <alternativeName>
        <fullName evidence="10">Isoleucyl-tRNA synthetase</fullName>
        <shortName evidence="10">IleRS</shortName>
    </alternativeName>
</protein>
<evidence type="ECO:0000256" key="2">
    <source>
        <dbReference type="ARBA" id="ARBA00022490"/>
    </source>
</evidence>
<evidence type="ECO:0000256" key="3">
    <source>
        <dbReference type="ARBA" id="ARBA00022598"/>
    </source>
</evidence>
<dbReference type="Gene3D" id="3.40.50.620">
    <property type="entry name" value="HUPs"/>
    <property type="match status" value="2"/>
</dbReference>
<keyword evidence="2 10" id="KW-0963">Cytoplasm</keyword>
<reference evidence="13 14" key="1">
    <citation type="journal article" date="2012" name="J. Bacteriol.">
        <title>Draft Genome Sequence of Novosphingobium nitrogenifigens Y88T.</title>
        <authorList>
            <person name="Strabala T.J."/>
            <person name="Macdonald L."/>
            <person name="Liu V."/>
            <person name="Smit A.M."/>
        </authorList>
    </citation>
    <scope>NUCLEOTIDE SEQUENCE [LARGE SCALE GENOMIC DNA]</scope>
    <source>
        <strain evidence="13 14">DSM 19370</strain>
    </source>
</reference>
<comment type="subcellular location">
    <subcellularLocation>
        <location evidence="10">Cytoplasm</location>
    </subcellularLocation>
</comment>
<proteinExistence type="inferred from homology"/>
<keyword evidence="7 10" id="KW-0030">Aminoacyl-tRNA synthetase</keyword>
<dbReference type="NCBIfam" id="TIGR00392">
    <property type="entry name" value="ileS"/>
    <property type="match status" value="1"/>
</dbReference>
<dbReference type="SUPFAM" id="SSF47323">
    <property type="entry name" value="Anticodon-binding domain of a subclass of class I aminoacyl-tRNA synthetases"/>
    <property type="match status" value="1"/>
</dbReference>
<keyword evidence="4 10" id="KW-0547">Nucleotide-binding</keyword>
<dbReference type="InterPro" id="IPR050081">
    <property type="entry name" value="Ile-tRNA_ligase"/>
</dbReference>
<keyword evidence="6 10" id="KW-0648">Protein biosynthesis</keyword>
<dbReference type="InterPro" id="IPR009008">
    <property type="entry name" value="Val/Leu/Ile-tRNA-synth_edit"/>
</dbReference>
<dbReference type="InterPro" id="IPR009080">
    <property type="entry name" value="tRNAsynth_Ia_anticodon-bd"/>
</dbReference>
<evidence type="ECO:0000256" key="5">
    <source>
        <dbReference type="ARBA" id="ARBA00022840"/>
    </source>
</evidence>
<dbReference type="InterPro" id="IPR023585">
    <property type="entry name" value="Ile-tRNA-ligase_type1"/>
</dbReference>
<feature type="binding site" evidence="10">
    <location>
        <position position="599"/>
    </location>
    <ligand>
        <name>L-isoleucyl-5'-AMP</name>
        <dbReference type="ChEBI" id="CHEBI:178002"/>
    </ligand>
</feature>
<dbReference type="SUPFAM" id="SSF52374">
    <property type="entry name" value="Nucleotidylyl transferase"/>
    <property type="match status" value="1"/>
</dbReference>
<comment type="function">
    <text evidence="8 10">Catalyzes the attachment of isoleucine to tRNA(Ile). As IleRS can inadvertently accommodate and process structurally similar amino acids such as valine, to avoid such errors it has two additional distinct tRNA(Ile)-dependent editing activities. One activity is designated as 'pretransfer' editing and involves the hydrolysis of activated Val-AMP. The other activity is designated 'posttransfer' editing and involves deacylation of mischarged Val-tRNA(Ile).</text>
</comment>
<comment type="catalytic activity">
    <reaction evidence="9 10">
        <text>tRNA(Ile) + L-isoleucine + ATP = L-isoleucyl-tRNA(Ile) + AMP + diphosphate</text>
        <dbReference type="Rhea" id="RHEA:11060"/>
        <dbReference type="Rhea" id="RHEA-COMP:9666"/>
        <dbReference type="Rhea" id="RHEA-COMP:9695"/>
        <dbReference type="ChEBI" id="CHEBI:30616"/>
        <dbReference type="ChEBI" id="CHEBI:33019"/>
        <dbReference type="ChEBI" id="CHEBI:58045"/>
        <dbReference type="ChEBI" id="CHEBI:78442"/>
        <dbReference type="ChEBI" id="CHEBI:78528"/>
        <dbReference type="ChEBI" id="CHEBI:456215"/>
        <dbReference type="EC" id="6.1.1.5"/>
    </reaction>
</comment>
<dbReference type="STRING" id="983920.Y88_2189"/>
<dbReference type="OrthoDB" id="9810365at2"/>
<dbReference type="HAMAP" id="MF_02002">
    <property type="entry name" value="Ile_tRNA_synth_type1"/>
    <property type="match status" value="1"/>
</dbReference>
<feature type="binding site" evidence="10">
    <location>
        <position position="916"/>
    </location>
    <ligand>
        <name>Zn(2+)</name>
        <dbReference type="ChEBI" id="CHEBI:29105"/>
    </ligand>
</feature>
<dbReference type="HOGENOM" id="CLU_001493_7_1_5"/>
<evidence type="ECO:0000259" key="12">
    <source>
        <dbReference type="Pfam" id="PF08264"/>
    </source>
</evidence>
<feature type="binding site" evidence="10">
    <location>
        <position position="933"/>
    </location>
    <ligand>
        <name>Zn(2+)</name>
        <dbReference type="ChEBI" id="CHEBI:29105"/>
    </ligand>
</feature>
<dbReference type="PRINTS" id="PR00984">
    <property type="entry name" value="TRNASYNTHILE"/>
</dbReference>
<dbReference type="GO" id="GO:0005829">
    <property type="term" value="C:cytosol"/>
    <property type="evidence" value="ECO:0007669"/>
    <property type="project" value="TreeGrafter"/>
</dbReference>
<keyword evidence="3 10" id="KW-0436">Ligase</keyword>
<dbReference type="GO" id="GO:0008270">
    <property type="term" value="F:zinc ion binding"/>
    <property type="evidence" value="ECO:0007669"/>
    <property type="project" value="UniProtKB-UniRule"/>
</dbReference>
<sequence length="945" mass="106158">MTEQRDFRSTVFLPKTDFPMKAGLPQKEPGILARWQEQDFYRRLREARAGREKFILHDGPPYANGDMHIGHALNHILKDMVVRTQTLLGKDAPYVPGWDCHGLPIEWKVEEEYRKKKKNKDEVPPREFRAECRAYARKWVDTQREQLKRLGINADWDHPYLTMDFAAEATIVGELLKFAESGQLYRGAKPVMWSPVEKTALAEAEVEYEDIVSTQIDVAFEIIESPDPDLVGAFAVIWTTTPWTIPANQAIAYGPHVDYHLILVGDRRYLIAEPLVEAFVKRIGADRHDMEFYIKGAALEGTVARHPMHALGGFFARPRPFLAGEFVTTDSGTGLVHMAPDHGEDDFLLCKAHGIDPVFAVEGDGRYRADWPWLGGEGSVINPKFNAPEGPVCTALAEVGGLVAASADYRHSYPHSWRSKAKVIFRCTPQWFVPMDKSIPPVLEDGADELDAMMAPRTLRERAMKAIADTRFVPEKGRNRIGAMVEGRPDWVLSRQRAWGVPLTLFVHRQTGEVLVDEAVNARIVAAIGLEGVDAWEDARAAEYLGADYRVEDYERVTDILDVWFDSGSTHAFVLESGRWPDLVRPEGYRGPLADLYLEGSDQHRGWFQSSLLESCATRGHAPYKAILTHGFTMDAKGMKMSKSLGNTISPLDLMRDYGADILRLWALSVDFTEDHRIGKEILAGVADQYRKLRNTFRYLLGALDGFAEEERVAVADMPELERHVLAVLGQLDATLRQAIADFDFNTYVRALTEFCNEDLSAFFFDIRKDSLYCDAPDAPRRRAYRTVLDTLFHALVRYAAPVLVFTSEEVWGTRYPQGGSVHLLEWPEVPAAEVDADRWQALRALRQAVTEAIEPLRREKVLGSGLEATVELPAQVPAGFTEADFAELFITGTVRFGQGDAVVVTRTDDAKCGRCWRHLPEVAEDGALCVRCDDVVAKIDDVPA</sequence>
<dbReference type="GO" id="GO:0005524">
    <property type="term" value="F:ATP binding"/>
    <property type="evidence" value="ECO:0007669"/>
    <property type="project" value="UniProtKB-UniRule"/>
</dbReference>
<organism evidence="13 14">
    <name type="scientific">Novosphingobium nitrogenifigens DSM 19370</name>
    <dbReference type="NCBI Taxonomy" id="983920"/>
    <lineage>
        <taxon>Bacteria</taxon>
        <taxon>Pseudomonadati</taxon>
        <taxon>Pseudomonadota</taxon>
        <taxon>Alphaproteobacteria</taxon>
        <taxon>Sphingomonadales</taxon>
        <taxon>Sphingomonadaceae</taxon>
        <taxon>Novosphingobium</taxon>
    </lineage>
</organism>
<dbReference type="GO" id="GO:0006428">
    <property type="term" value="P:isoleucyl-tRNA aminoacylation"/>
    <property type="evidence" value="ECO:0007669"/>
    <property type="project" value="UniProtKB-UniRule"/>
</dbReference>
<feature type="domain" description="Aminoacyl-tRNA synthetase class Ia" evidence="11">
    <location>
        <begin position="31"/>
        <end position="677"/>
    </location>
</feature>
<comment type="cofactor">
    <cofactor evidence="10">
        <name>Zn(2+)</name>
        <dbReference type="ChEBI" id="CHEBI:29105"/>
    </cofactor>
    <text evidence="10">Binds 1 zinc ion per subunit.</text>
</comment>
<accession>F1Z5D7</accession>
<evidence type="ECO:0000256" key="4">
    <source>
        <dbReference type="ARBA" id="ARBA00022741"/>
    </source>
</evidence>
<dbReference type="GO" id="GO:0002161">
    <property type="term" value="F:aminoacyl-tRNA deacylase activity"/>
    <property type="evidence" value="ECO:0007669"/>
    <property type="project" value="InterPro"/>
</dbReference>
<dbReference type="InterPro" id="IPR013155">
    <property type="entry name" value="M/V/L/I-tRNA-synth_anticd-bd"/>
</dbReference>
<feature type="binding site" evidence="10">
    <location>
        <position position="913"/>
    </location>
    <ligand>
        <name>Zn(2+)</name>
        <dbReference type="ChEBI" id="CHEBI:29105"/>
    </ligand>
</feature>
<comment type="similarity">
    <text evidence="1 10">Belongs to the class-I aminoacyl-tRNA synthetase family. IleS type 1 subfamily.</text>
</comment>
<dbReference type="InParanoid" id="F1Z5D7"/>
<dbReference type="SUPFAM" id="SSF50677">
    <property type="entry name" value="ValRS/IleRS/LeuRS editing domain"/>
    <property type="match status" value="1"/>
</dbReference>
<keyword evidence="10" id="KW-0862">Zinc</keyword>
<dbReference type="Pfam" id="PF08264">
    <property type="entry name" value="Anticodon_1"/>
    <property type="match status" value="1"/>
</dbReference>
<dbReference type="Proteomes" id="UP000004728">
    <property type="component" value="Unassembled WGS sequence"/>
</dbReference>
<dbReference type="InterPro" id="IPR014729">
    <property type="entry name" value="Rossmann-like_a/b/a_fold"/>
</dbReference>
<dbReference type="PANTHER" id="PTHR42765:SF1">
    <property type="entry name" value="ISOLEUCINE--TRNA LIGASE, MITOCHONDRIAL"/>
    <property type="match status" value="1"/>
</dbReference>
<dbReference type="AlphaFoldDB" id="F1Z5D7"/>
<dbReference type="EC" id="6.1.1.5" evidence="10"/>
<feature type="short sequence motif" description="'KMSKS' region" evidence="10">
    <location>
        <begin position="640"/>
        <end position="644"/>
    </location>
</feature>
<keyword evidence="14" id="KW-1185">Reference proteome</keyword>
<name>F1Z5D7_9SPHN</name>
<evidence type="ECO:0000256" key="7">
    <source>
        <dbReference type="ARBA" id="ARBA00023146"/>
    </source>
</evidence>
<dbReference type="FunCoup" id="F1Z5D7">
    <property type="interactions" value="573"/>
</dbReference>
<dbReference type="PROSITE" id="PS00178">
    <property type="entry name" value="AA_TRNA_LIGASE_I"/>
    <property type="match status" value="1"/>
</dbReference>
<comment type="domain">
    <text evidence="10">IleRS has two distinct active sites: one for aminoacylation and one for editing. The misactivated valine is translocated from the active site to the editing site, which sterically excludes the correctly activated isoleucine. The single editing site contains two valyl binding pockets, one specific for each substrate (Val-AMP or Val-tRNA(Ile)).</text>
</comment>